<name>C7P2Y7_HALMD</name>
<gene>
    <name evidence="1" type="ordered locus">Hmuk_1338</name>
</gene>
<dbReference type="EMBL" id="CP001688">
    <property type="protein sequence ID" value="ACV47459.1"/>
    <property type="molecule type" value="Genomic_DNA"/>
</dbReference>
<dbReference type="KEGG" id="hmu:Hmuk_1338"/>
<dbReference type="AlphaFoldDB" id="C7P2Y7"/>
<protein>
    <submittedName>
        <fullName evidence="1">Uncharacterized protein</fullName>
    </submittedName>
</protein>
<reference evidence="1 2" key="1">
    <citation type="journal article" date="2009" name="Stand. Genomic Sci.">
        <title>Complete genome sequence of Halomicrobium mukohataei type strain (arg-2).</title>
        <authorList>
            <person name="Tindall B.J."/>
            <person name="Schneider S."/>
            <person name="Lapidus A."/>
            <person name="Copeland A."/>
            <person name="Glavina Del Rio T."/>
            <person name="Nolan M."/>
            <person name="Lucas S."/>
            <person name="Chen F."/>
            <person name="Tice H."/>
            <person name="Cheng J.F."/>
            <person name="Saunders E."/>
            <person name="Bruce D."/>
            <person name="Goodwin L."/>
            <person name="Pitluck S."/>
            <person name="Mikhailova N."/>
            <person name="Pati A."/>
            <person name="Ivanova N."/>
            <person name="Mavrommatis K."/>
            <person name="Chen A."/>
            <person name="Palaniappan K."/>
            <person name="Chain P."/>
            <person name="Land M."/>
            <person name="Hauser L."/>
            <person name="Chang Y.J."/>
            <person name="Jeffries C.D."/>
            <person name="Brettin T."/>
            <person name="Han C."/>
            <person name="Rohde M."/>
            <person name="Goker M."/>
            <person name="Bristow J."/>
            <person name="Eisen J.A."/>
            <person name="Markowitz V."/>
            <person name="Hugenholtz P."/>
            <person name="Klenk H.P."/>
            <person name="Kyrpides N.C."/>
            <person name="Detter J.C."/>
        </authorList>
    </citation>
    <scope>NUCLEOTIDE SEQUENCE [LARGE SCALE GENOMIC DNA]</scope>
    <source>
        <strain evidence="2">ATCC 700874 / DSM 12286 / JCM 9738 / NCIMB 13541</strain>
    </source>
</reference>
<dbReference type="Proteomes" id="UP000001746">
    <property type="component" value="Chromosome"/>
</dbReference>
<keyword evidence="2" id="KW-1185">Reference proteome</keyword>
<sequence>MNDYEELMPQITVSDQLYRKLEEATEDRDTEDAMWEMVYRFDRGNNPSE</sequence>
<evidence type="ECO:0000313" key="1">
    <source>
        <dbReference type="EMBL" id="ACV47459.1"/>
    </source>
</evidence>
<proteinExistence type="predicted"/>
<accession>C7P2Y7</accession>
<evidence type="ECO:0000313" key="2">
    <source>
        <dbReference type="Proteomes" id="UP000001746"/>
    </source>
</evidence>
<dbReference type="HOGENOM" id="CLU_217430_0_0_2"/>
<dbReference type="eggNOG" id="arCOG09018">
    <property type="taxonomic scope" value="Archaea"/>
</dbReference>
<organism evidence="1 2">
    <name type="scientific">Halomicrobium mukohataei (strain ATCC 700874 / DSM 12286 / JCM 9738 / NCIMB 13541)</name>
    <name type="common">Haloarcula mukohataei</name>
    <dbReference type="NCBI Taxonomy" id="485914"/>
    <lineage>
        <taxon>Archaea</taxon>
        <taxon>Methanobacteriati</taxon>
        <taxon>Methanobacteriota</taxon>
        <taxon>Stenosarchaea group</taxon>
        <taxon>Halobacteria</taxon>
        <taxon>Halobacteriales</taxon>
        <taxon>Haloarculaceae</taxon>
        <taxon>Halomicrobium</taxon>
    </lineage>
</organism>